<keyword evidence="9" id="KW-0677">Repeat</keyword>
<keyword evidence="10 25" id="KW-0547">Nucleotide-binding</keyword>
<dbReference type="PROSITE" id="PS00107">
    <property type="entry name" value="PROTEIN_KINASE_ATP"/>
    <property type="match status" value="1"/>
</dbReference>
<evidence type="ECO:0000259" key="29">
    <source>
        <dbReference type="PROSITE" id="PS50011"/>
    </source>
</evidence>
<dbReference type="GO" id="GO:0004930">
    <property type="term" value="F:G protein-coupled receptor activity"/>
    <property type="evidence" value="ECO:0007669"/>
    <property type="project" value="UniProtKB-KW"/>
</dbReference>
<evidence type="ECO:0000313" key="30">
    <source>
        <dbReference type="EMBL" id="KAK7869149.1"/>
    </source>
</evidence>
<protein>
    <recommendedName>
        <fullName evidence="24">Gamma-aminobutyric acid type B receptor subunit 2</fullName>
        <ecNumber evidence="3">2.7.10.1</ecNumber>
    </recommendedName>
</protein>
<evidence type="ECO:0000256" key="27">
    <source>
        <dbReference type="SAM" id="Phobius"/>
    </source>
</evidence>
<evidence type="ECO:0000256" key="11">
    <source>
        <dbReference type="ARBA" id="ARBA00022777"/>
    </source>
</evidence>
<dbReference type="InterPro" id="IPR001245">
    <property type="entry name" value="Ser-Thr/Tyr_kinase_cat_dom"/>
</dbReference>
<feature type="signal peptide" evidence="28">
    <location>
        <begin position="1"/>
        <end position="27"/>
    </location>
</feature>
<comment type="subcellular location">
    <subcellularLocation>
        <location evidence="2">Cell membrane</location>
        <topology evidence="2">Multi-pass membrane protein</topology>
    </subcellularLocation>
    <subcellularLocation>
        <location evidence="1">Membrane</location>
        <topology evidence="1">Single-pass membrane protein</topology>
    </subcellularLocation>
</comment>
<evidence type="ECO:0000256" key="24">
    <source>
        <dbReference type="ARBA" id="ARBA00073785"/>
    </source>
</evidence>
<sequence>MEAVRRGGGALALALLFLLLAPTLANAAHEDALHPQPLPSKCLRSLDRPPPQRHVFFSGERLPLRLETSRRLTHRLAAQLLRIFLAEVLGYARVEVALAPSPYGAGLRLAGHLSDSWFNHTMVNPEVWVPPESDADIFAKSCGSISFPGRYGWFIPTTLFNASAGMGSWRFFKDPVQAQKFELTEDDFNYVKDIAIKSARSECADGQCNSWIYVPPWCNASDGSVLSPCATLLAGYQEETSFAKEDIEKLHLYVQIVWLGAHLANTTYDLMKRYHERSVSGSINHSLVVLVGVPDELIVAPNDEFRAIAMPQCNPSCNKSHDDCIQKCNYEMQRLVKLVWPALPASAKPAYEAIDEMTLDYAELLTLYRVYQNVEQTACAWMQKNEPIWEKWKKTGKNKLSIGGIFPITGSSHMYHGIVRAAEMALEAVNRNDSLLPDYNLSLKVNDGKCAADVVMKTFIDYVMDDLFRNLVGILGPACSDTVEPLAGITRHFRTVVISYSAEGASFSDRKKYPYFFRTIGENKQYSHVYVHILKELGWKRVAALTEDGQKYTEYVASLHDALHNTGTFVYNRKFPKEREPGAMRKYLEDIKLKNIRIIIGDVYDQAARDVMCHAYKMEMTAQQGYVWFLPSWLSPDWFDTSRNTSTSTNFRSDSSYEVNCTTEEMLKAIDGHLQLTHAYFAPNASIMQEGITVGDWREQYREVCKKKGVTPSNYAGYAYDAVWTYAYALDKLARENQTYLIEIHSDTTTRRFVEVLQNTNFDGVSGNIQFINGGPSRVTTIHVLQWLRKTTHIVGTFPPPIDDKWCCLNASKIVWLTPKGVKPEDGTEEPIGCVLASLAKLMNGNCEAAIIVANVIGFGLLGIFLIIGFLLVKRRYEHKVRQTENYMKSLGIDLLVASDLDKWEIPRDHVVINRKLGEGAFGTVYGGEAHFPEKGWVAVAVKTLKVGSTTEEKLDFLSEAEVMKRFEHKNVVKLLGVCTKNEPVYTVMEFMLYGDLKTYLLARRHLVNERLSEESDDISSKKLTSMALDVARALSYLAELKYVHRDVASRNCLVNAARTVKLGDFGMTRPMFENDYYKFNRKGMLPVRWMAPESLALGIFTPASDIWSFGVLLYEVITFGSFPFQGMSNNEVLDYVKEGYTLKVPKGIKPQLEGLIYSCWNKDYKARPHASEIVEFIANNPRLITPNLDVPASAVQPEEGGGGLGLPVRRRRSSAPSDGSAAGYPNRNMGSPCTLPPLLGDGEFSATLQDVGNEELLVGCVHEPLLRPPNANTGPALGLGLTKYASLQHDSDEYCTQDTPNAVSML</sequence>
<gene>
    <name evidence="30" type="ORF">R5R35_006610</name>
</gene>
<dbReference type="PROSITE" id="PS50011">
    <property type="entry name" value="PROTEIN_KINASE_DOM"/>
    <property type="match status" value="1"/>
</dbReference>
<keyword evidence="15 27" id="KW-0472">Membrane</keyword>
<dbReference type="InterPro" id="IPR011009">
    <property type="entry name" value="Kinase-like_dom_sf"/>
</dbReference>
<evidence type="ECO:0000256" key="20">
    <source>
        <dbReference type="ARBA" id="ARBA00023224"/>
    </source>
</evidence>
<keyword evidence="5" id="KW-0597">Phosphoprotein</keyword>
<feature type="region of interest" description="Disordered" evidence="26">
    <location>
        <begin position="1193"/>
        <end position="1230"/>
    </location>
</feature>
<dbReference type="InterPro" id="IPR000719">
    <property type="entry name" value="Prot_kinase_dom"/>
</dbReference>
<dbReference type="GO" id="GO:0043235">
    <property type="term" value="C:receptor complex"/>
    <property type="evidence" value="ECO:0007669"/>
    <property type="project" value="TreeGrafter"/>
</dbReference>
<dbReference type="InterPro" id="IPR017441">
    <property type="entry name" value="Protein_kinase_ATP_BS"/>
</dbReference>
<feature type="binding site" evidence="25">
    <location>
        <position position="943"/>
    </location>
    <ligand>
        <name>ATP</name>
        <dbReference type="ChEBI" id="CHEBI:30616"/>
    </ligand>
</feature>
<dbReference type="GO" id="GO:0004714">
    <property type="term" value="F:transmembrane receptor protein tyrosine kinase activity"/>
    <property type="evidence" value="ECO:0007669"/>
    <property type="project" value="UniProtKB-EC"/>
</dbReference>
<keyword evidence="14" id="KW-0297">G-protein coupled receptor</keyword>
<dbReference type="PRINTS" id="PR01176">
    <property type="entry name" value="GABABRECEPTR"/>
</dbReference>
<dbReference type="EMBL" id="JAZDUA010000079">
    <property type="protein sequence ID" value="KAK7869149.1"/>
    <property type="molecule type" value="Genomic_DNA"/>
</dbReference>
<keyword evidence="13 27" id="KW-1133">Transmembrane helix</keyword>
<evidence type="ECO:0000256" key="10">
    <source>
        <dbReference type="ARBA" id="ARBA00022741"/>
    </source>
</evidence>
<evidence type="ECO:0000256" key="21">
    <source>
        <dbReference type="ARBA" id="ARBA00023319"/>
    </source>
</evidence>
<keyword evidence="7 27" id="KW-0812">Transmembrane</keyword>
<dbReference type="CDD" id="cd06366">
    <property type="entry name" value="PBP1_GABAb_receptor"/>
    <property type="match status" value="1"/>
</dbReference>
<evidence type="ECO:0000256" key="15">
    <source>
        <dbReference type="ARBA" id="ARBA00023136"/>
    </source>
</evidence>
<keyword evidence="6" id="KW-0808">Transferase</keyword>
<evidence type="ECO:0000256" key="12">
    <source>
        <dbReference type="ARBA" id="ARBA00022840"/>
    </source>
</evidence>
<evidence type="ECO:0000256" key="3">
    <source>
        <dbReference type="ARBA" id="ARBA00011902"/>
    </source>
</evidence>
<dbReference type="PRINTS" id="PR00109">
    <property type="entry name" value="TYRKINASE"/>
</dbReference>
<dbReference type="InterPro" id="IPR008266">
    <property type="entry name" value="Tyr_kinase_AS"/>
</dbReference>
<dbReference type="PANTHER" id="PTHR24416">
    <property type="entry name" value="TYROSINE-PROTEIN KINASE RECEPTOR"/>
    <property type="match status" value="1"/>
</dbReference>
<comment type="catalytic activity">
    <reaction evidence="22">
        <text>L-tyrosyl-[protein] + ATP = O-phospho-L-tyrosyl-[protein] + ADP + H(+)</text>
        <dbReference type="Rhea" id="RHEA:10596"/>
        <dbReference type="Rhea" id="RHEA-COMP:10136"/>
        <dbReference type="Rhea" id="RHEA-COMP:20101"/>
        <dbReference type="ChEBI" id="CHEBI:15378"/>
        <dbReference type="ChEBI" id="CHEBI:30616"/>
        <dbReference type="ChEBI" id="CHEBI:46858"/>
        <dbReference type="ChEBI" id="CHEBI:61978"/>
        <dbReference type="ChEBI" id="CHEBI:456216"/>
        <dbReference type="EC" id="2.7.10.1"/>
    </reaction>
</comment>
<evidence type="ECO:0000256" key="26">
    <source>
        <dbReference type="SAM" id="MobiDB-lite"/>
    </source>
</evidence>
<dbReference type="PANTHER" id="PTHR24416:SF489">
    <property type="entry name" value="PROTEIN KINASE DOMAIN-CONTAINING PROTEIN"/>
    <property type="match status" value="1"/>
</dbReference>
<evidence type="ECO:0000256" key="6">
    <source>
        <dbReference type="ARBA" id="ARBA00022679"/>
    </source>
</evidence>
<keyword evidence="20" id="KW-0807">Transducer</keyword>
<evidence type="ECO:0000256" key="8">
    <source>
        <dbReference type="ARBA" id="ARBA00022729"/>
    </source>
</evidence>
<evidence type="ECO:0000256" key="9">
    <source>
        <dbReference type="ARBA" id="ARBA00022737"/>
    </source>
</evidence>
<keyword evidence="18" id="KW-0675">Receptor</keyword>
<accession>A0AAN9VPW6</accession>
<dbReference type="SUPFAM" id="SSF56112">
    <property type="entry name" value="Protein kinase-like (PK-like)"/>
    <property type="match status" value="1"/>
</dbReference>
<name>A0AAN9VPW6_9ORTH</name>
<evidence type="ECO:0000256" key="18">
    <source>
        <dbReference type="ARBA" id="ARBA00023170"/>
    </source>
</evidence>
<evidence type="ECO:0000256" key="5">
    <source>
        <dbReference type="ARBA" id="ARBA00022553"/>
    </source>
</evidence>
<organism evidence="30 31">
    <name type="scientific">Gryllus longicercus</name>
    <dbReference type="NCBI Taxonomy" id="2509291"/>
    <lineage>
        <taxon>Eukaryota</taxon>
        <taxon>Metazoa</taxon>
        <taxon>Ecdysozoa</taxon>
        <taxon>Arthropoda</taxon>
        <taxon>Hexapoda</taxon>
        <taxon>Insecta</taxon>
        <taxon>Pterygota</taxon>
        <taxon>Neoptera</taxon>
        <taxon>Polyneoptera</taxon>
        <taxon>Orthoptera</taxon>
        <taxon>Ensifera</taxon>
        <taxon>Gryllidea</taxon>
        <taxon>Grylloidea</taxon>
        <taxon>Gryllidae</taxon>
        <taxon>Gryllinae</taxon>
        <taxon>Gryllus</taxon>
    </lineage>
</organism>
<dbReference type="GO" id="GO:0007169">
    <property type="term" value="P:cell surface receptor protein tyrosine kinase signaling pathway"/>
    <property type="evidence" value="ECO:0007669"/>
    <property type="project" value="TreeGrafter"/>
</dbReference>
<keyword evidence="19" id="KW-0325">Glycoprotein</keyword>
<evidence type="ECO:0000256" key="16">
    <source>
        <dbReference type="ARBA" id="ARBA00023137"/>
    </source>
</evidence>
<dbReference type="SUPFAM" id="SSF53822">
    <property type="entry name" value="Periplasmic binding protein-like I"/>
    <property type="match status" value="1"/>
</dbReference>
<dbReference type="InterPro" id="IPR028082">
    <property type="entry name" value="Peripla_BP_I"/>
</dbReference>
<feature type="chain" id="PRO_5043027856" description="Gamma-aminobutyric acid type B receptor subunit 2" evidence="28">
    <location>
        <begin position="28"/>
        <end position="1307"/>
    </location>
</feature>
<keyword evidence="17" id="KW-1015">Disulfide bond</keyword>
<evidence type="ECO:0000256" key="1">
    <source>
        <dbReference type="ARBA" id="ARBA00004167"/>
    </source>
</evidence>
<keyword evidence="12 25" id="KW-0067">ATP-binding</keyword>
<dbReference type="InterPro" id="IPR020635">
    <property type="entry name" value="Tyr_kinase_cat_dom"/>
</dbReference>
<dbReference type="SMART" id="SM00219">
    <property type="entry name" value="TyrKc"/>
    <property type="match status" value="1"/>
</dbReference>
<feature type="domain" description="Protein kinase" evidence="29">
    <location>
        <begin position="911"/>
        <end position="1184"/>
    </location>
</feature>
<evidence type="ECO:0000256" key="22">
    <source>
        <dbReference type="ARBA" id="ARBA00051243"/>
    </source>
</evidence>
<dbReference type="InterPro" id="IPR001828">
    <property type="entry name" value="ANF_lig-bd_rcpt"/>
</dbReference>
<dbReference type="FunFam" id="3.40.50.2300:FF:000063">
    <property type="entry name" value="Gamma-aminobutyric acid type B receptor subunit"/>
    <property type="match status" value="1"/>
</dbReference>
<dbReference type="FunFam" id="1.10.510.10:FF:001227">
    <property type="entry name" value="Tyrosine-protein kinase receptor"/>
    <property type="match status" value="1"/>
</dbReference>
<evidence type="ECO:0000256" key="19">
    <source>
        <dbReference type="ARBA" id="ARBA00023180"/>
    </source>
</evidence>
<feature type="transmembrane region" description="Helical" evidence="27">
    <location>
        <begin position="849"/>
        <end position="873"/>
    </location>
</feature>
<dbReference type="Gene3D" id="3.30.200.20">
    <property type="entry name" value="Phosphorylase Kinase, domain 1"/>
    <property type="match status" value="1"/>
</dbReference>
<evidence type="ECO:0000256" key="14">
    <source>
        <dbReference type="ARBA" id="ARBA00023040"/>
    </source>
</evidence>
<keyword evidence="11" id="KW-0418">Kinase</keyword>
<evidence type="ECO:0000256" key="17">
    <source>
        <dbReference type="ARBA" id="ARBA00023157"/>
    </source>
</evidence>
<evidence type="ECO:0000256" key="23">
    <source>
        <dbReference type="ARBA" id="ARBA00056965"/>
    </source>
</evidence>
<dbReference type="Pfam" id="PF01094">
    <property type="entry name" value="ANF_receptor"/>
    <property type="match status" value="1"/>
</dbReference>
<dbReference type="SMART" id="SM00220">
    <property type="entry name" value="S_TKc"/>
    <property type="match status" value="1"/>
</dbReference>
<dbReference type="GO" id="GO:0005886">
    <property type="term" value="C:plasma membrane"/>
    <property type="evidence" value="ECO:0007669"/>
    <property type="project" value="UniProtKB-SubCell"/>
</dbReference>
<evidence type="ECO:0000256" key="25">
    <source>
        <dbReference type="PROSITE-ProRule" id="PRU10141"/>
    </source>
</evidence>
<keyword evidence="8 28" id="KW-0732">Signal</keyword>
<evidence type="ECO:0000256" key="4">
    <source>
        <dbReference type="ARBA" id="ARBA00022475"/>
    </source>
</evidence>
<dbReference type="GO" id="GO:0005524">
    <property type="term" value="F:ATP binding"/>
    <property type="evidence" value="ECO:0007669"/>
    <property type="project" value="UniProtKB-UniRule"/>
</dbReference>
<evidence type="ECO:0000256" key="13">
    <source>
        <dbReference type="ARBA" id="ARBA00022989"/>
    </source>
</evidence>
<evidence type="ECO:0000256" key="28">
    <source>
        <dbReference type="SAM" id="SignalP"/>
    </source>
</evidence>
<keyword evidence="4" id="KW-1003">Cell membrane</keyword>
<dbReference type="FunFam" id="3.30.200.20:FF:000593">
    <property type="entry name" value="Predicted protein"/>
    <property type="match status" value="1"/>
</dbReference>
<dbReference type="PROSITE" id="PS00109">
    <property type="entry name" value="PROTEIN_KINASE_TYR"/>
    <property type="match status" value="1"/>
</dbReference>
<comment type="caution">
    <text evidence="30">The sequence shown here is derived from an EMBL/GenBank/DDBJ whole genome shotgun (WGS) entry which is preliminary data.</text>
</comment>
<dbReference type="InterPro" id="IPR050122">
    <property type="entry name" value="RTK"/>
</dbReference>
<keyword evidence="31" id="KW-1185">Reference proteome</keyword>
<keyword evidence="21" id="KW-0393">Immunoglobulin domain</keyword>
<dbReference type="Pfam" id="PF07714">
    <property type="entry name" value="PK_Tyr_Ser-Thr"/>
    <property type="match status" value="1"/>
</dbReference>
<reference evidence="30 31" key="1">
    <citation type="submission" date="2024-03" db="EMBL/GenBank/DDBJ databases">
        <title>The genome assembly and annotation of the cricket Gryllus longicercus Weissman &amp; Gray.</title>
        <authorList>
            <person name="Szrajer S."/>
            <person name="Gray D."/>
            <person name="Ylla G."/>
        </authorList>
    </citation>
    <scope>NUCLEOTIDE SEQUENCE [LARGE SCALE GENOMIC DNA]</scope>
    <source>
        <strain evidence="30">DAG 2021-001</strain>
        <tissue evidence="30">Whole body minus gut</tissue>
    </source>
</reference>
<dbReference type="Proteomes" id="UP001378592">
    <property type="component" value="Unassembled WGS sequence"/>
</dbReference>
<keyword evidence="16" id="KW-0829">Tyrosine-protein kinase</keyword>
<proteinExistence type="predicted"/>
<dbReference type="CDD" id="cd00192">
    <property type="entry name" value="PTKc"/>
    <property type="match status" value="1"/>
</dbReference>
<evidence type="ECO:0000313" key="31">
    <source>
        <dbReference type="Proteomes" id="UP001378592"/>
    </source>
</evidence>
<dbReference type="Gene3D" id="1.10.510.10">
    <property type="entry name" value="Transferase(Phosphotransferase) domain 1"/>
    <property type="match status" value="1"/>
</dbReference>
<dbReference type="Gene3D" id="3.40.50.2300">
    <property type="match status" value="2"/>
</dbReference>
<comment type="function">
    <text evidence="23">Receptor for basic fibroblast growth factor.</text>
</comment>
<evidence type="ECO:0000256" key="7">
    <source>
        <dbReference type="ARBA" id="ARBA00022692"/>
    </source>
</evidence>
<evidence type="ECO:0000256" key="2">
    <source>
        <dbReference type="ARBA" id="ARBA00004651"/>
    </source>
</evidence>
<dbReference type="EC" id="2.7.10.1" evidence="3"/>